<dbReference type="OrthoDB" id="193284at2157"/>
<evidence type="ECO:0000313" key="6">
    <source>
        <dbReference type="Proteomes" id="UP000263012"/>
    </source>
</evidence>
<feature type="domain" description="AMP-binding enzyme C-terminal" evidence="4">
    <location>
        <begin position="255"/>
        <end position="331"/>
    </location>
</feature>
<organism evidence="5 6">
    <name type="scientific">Halalkaliarchaeum desulfuricum</name>
    <dbReference type="NCBI Taxonomy" id="2055893"/>
    <lineage>
        <taxon>Archaea</taxon>
        <taxon>Methanobacteriati</taxon>
        <taxon>Methanobacteriota</taxon>
        <taxon>Stenosarchaea group</taxon>
        <taxon>Halobacteria</taxon>
        <taxon>Halobacteriales</taxon>
        <taxon>Haloferacaceae</taxon>
        <taxon>Halalkaliarchaeum</taxon>
    </lineage>
</organism>
<evidence type="ECO:0000259" key="3">
    <source>
        <dbReference type="Pfam" id="PF00501"/>
    </source>
</evidence>
<evidence type="ECO:0000256" key="1">
    <source>
        <dbReference type="ARBA" id="ARBA00006432"/>
    </source>
</evidence>
<dbReference type="Pfam" id="PF13193">
    <property type="entry name" value="AMP-binding_C"/>
    <property type="match status" value="1"/>
</dbReference>
<feature type="domain" description="AMP-dependent synthetase/ligase" evidence="3">
    <location>
        <begin position="3"/>
        <end position="204"/>
    </location>
</feature>
<dbReference type="PANTHER" id="PTHR43201:SF5">
    <property type="entry name" value="MEDIUM-CHAIN ACYL-COA LIGASE ACSF2, MITOCHONDRIAL"/>
    <property type="match status" value="1"/>
</dbReference>
<gene>
    <name evidence="5" type="ORF">AArcSl_2583</name>
</gene>
<dbReference type="Gene3D" id="3.40.50.12780">
    <property type="entry name" value="N-terminal domain of ligase-like"/>
    <property type="match status" value="1"/>
</dbReference>
<keyword evidence="2" id="KW-0436">Ligase</keyword>
<protein>
    <submittedName>
        <fullName evidence="5">Fatty-acyl-CoA synthase</fullName>
    </submittedName>
</protein>
<dbReference type="EMBL" id="CP025066">
    <property type="protein sequence ID" value="AUX10203.1"/>
    <property type="molecule type" value="Genomic_DNA"/>
</dbReference>
<dbReference type="AlphaFoldDB" id="A0A343TM81"/>
<dbReference type="Gene3D" id="3.30.300.30">
    <property type="match status" value="1"/>
</dbReference>
<evidence type="ECO:0000313" key="5">
    <source>
        <dbReference type="EMBL" id="AUX10203.1"/>
    </source>
</evidence>
<proteinExistence type="inferred from homology"/>
<dbReference type="PANTHER" id="PTHR43201">
    <property type="entry name" value="ACYL-COA SYNTHETASE"/>
    <property type="match status" value="1"/>
</dbReference>
<dbReference type="KEGG" id="hdf:AArcSl_2583"/>
<dbReference type="GO" id="GO:0006631">
    <property type="term" value="P:fatty acid metabolic process"/>
    <property type="evidence" value="ECO:0007669"/>
    <property type="project" value="TreeGrafter"/>
</dbReference>
<dbReference type="GeneID" id="37878940"/>
<accession>A0A343TM81</accession>
<sequence length="343" mass="37875">MRPRDVLYTNRRLVETLLHVKAEFRQDDERALLIAPQPHAAGGIGGGTTPVFFGGTVITLPDFHPVRTLERIEQESITYLLAVPAMLQAMMSADPSRFDTDSLEVLVSFGSPLSADLAHRVAEAFDPDYFGNHMGATEIAWYLTRDVTADLDAATSPGTAAINVETRVVKLDENGEAGGPDDRCESGETGELIANTPYGMDRYFNRAEATNEAFRDGWYYTGDLGHLDEDGRFRPEGRKTNMIISGGINVSDVNVERILGEHPAVVDVAVVGVPDEKWGERVVASVTRESDSSLTEAELLEWCRERDDLADFQRPKAVEFVDELPRSATGKVQKFKIEKRITS</sequence>
<comment type="similarity">
    <text evidence="1">Belongs to the ATP-dependent AMP-binding enzyme family.</text>
</comment>
<dbReference type="SUPFAM" id="SSF56801">
    <property type="entry name" value="Acetyl-CoA synthetase-like"/>
    <property type="match status" value="1"/>
</dbReference>
<dbReference type="InterPro" id="IPR045851">
    <property type="entry name" value="AMP-bd_C_sf"/>
</dbReference>
<dbReference type="RefSeq" id="WP_161945962.1">
    <property type="nucleotide sequence ID" value="NZ_CP025066.1"/>
</dbReference>
<name>A0A343TM81_9EURY</name>
<dbReference type="FunFam" id="3.30.300.30:FF:000008">
    <property type="entry name" value="2,3-dihydroxybenzoate-AMP ligase"/>
    <property type="match status" value="1"/>
</dbReference>
<dbReference type="InterPro" id="IPR025110">
    <property type="entry name" value="AMP-bd_C"/>
</dbReference>
<evidence type="ECO:0000259" key="4">
    <source>
        <dbReference type="Pfam" id="PF13193"/>
    </source>
</evidence>
<dbReference type="GO" id="GO:0031956">
    <property type="term" value="F:medium-chain fatty acid-CoA ligase activity"/>
    <property type="evidence" value="ECO:0007669"/>
    <property type="project" value="TreeGrafter"/>
</dbReference>
<reference evidence="6" key="1">
    <citation type="submission" date="2017-11" db="EMBL/GenBank/DDBJ databases">
        <title>Phenotypic and genomic properties of facultatively anaerobic sulfur-reducing natronoarchaea from hypersaline soda lakes.</title>
        <authorList>
            <person name="Sorokin D.Y."/>
            <person name="Kublanov I.V."/>
            <person name="Roman P."/>
            <person name="Sinninghe Damste J.S."/>
            <person name="Golyshin P.N."/>
            <person name="Rojo D."/>
            <person name="Ciordia S."/>
            <person name="Mena M.D.C."/>
            <person name="Ferrer M."/>
            <person name="Messina E."/>
            <person name="Smedile F."/>
            <person name="La Spada G."/>
            <person name="La Cono V."/>
            <person name="Yakimov M.M."/>
        </authorList>
    </citation>
    <scope>NUCLEOTIDE SEQUENCE [LARGE SCALE GENOMIC DNA]</scope>
    <source>
        <strain evidence="6">AArc-Sl</strain>
    </source>
</reference>
<dbReference type="InterPro" id="IPR000873">
    <property type="entry name" value="AMP-dep_synth/lig_dom"/>
</dbReference>
<keyword evidence="6" id="KW-1185">Reference proteome</keyword>
<dbReference type="Pfam" id="PF00501">
    <property type="entry name" value="AMP-binding"/>
    <property type="match status" value="1"/>
</dbReference>
<dbReference type="Proteomes" id="UP000263012">
    <property type="component" value="Chromosome"/>
</dbReference>
<dbReference type="InterPro" id="IPR042099">
    <property type="entry name" value="ANL_N_sf"/>
</dbReference>
<evidence type="ECO:0000256" key="2">
    <source>
        <dbReference type="ARBA" id="ARBA00022598"/>
    </source>
</evidence>